<proteinExistence type="inferred from homology"/>
<evidence type="ECO:0000313" key="4">
    <source>
        <dbReference type="EMBL" id="GFP74261.1"/>
    </source>
</evidence>
<dbReference type="InterPro" id="IPR029044">
    <property type="entry name" value="Nucleotide-diphossugar_trans"/>
</dbReference>
<sequence>MLLRGSIKTTMKKCMNTKDRNKSESFFVTVVIPYYNNCNTINRAIESVFRQTYKNYEIILMDDGSTDESFKVVENTLEKYPEIKALNLTQKNQGPSKARNECILRASGEYIAFLDADDEWLPEKLQRQIEILKSNDKIDLLGSNFYIKKDNQIEKKYFVKDDLVKITFDDMLFKHYYATPCVIVKKSVIVDCGLFNETQKYMEDSLLFTKIARKYNAYMTSDFLVYTYKLSFGESGLSGKINEMEKYELLNFLSLYRENRSNENKLSILLLVICLGFSLIKFIRRKIIVALR</sequence>
<reference evidence="4 5" key="1">
    <citation type="submission" date="2020-07" db="EMBL/GenBank/DDBJ databases">
        <title>A new beta-1,3-glucan-decomposing anaerobic bacterium isolated from anoxic soil subjected to biological soil disinfestation.</title>
        <authorList>
            <person name="Ueki A."/>
            <person name="Tonouchi A."/>
        </authorList>
    </citation>
    <scope>NUCLEOTIDE SEQUENCE [LARGE SCALE GENOMIC DNA]</scope>
    <source>
        <strain evidence="4 5">TW1</strain>
    </source>
</reference>
<gene>
    <name evidence="4" type="ORF">bsdtw1_00306</name>
</gene>
<dbReference type="InterPro" id="IPR001173">
    <property type="entry name" value="Glyco_trans_2-like"/>
</dbReference>
<dbReference type="PANTHER" id="PTHR43685">
    <property type="entry name" value="GLYCOSYLTRANSFERASE"/>
    <property type="match status" value="1"/>
</dbReference>
<name>A0A6V8SBN4_9CLOT</name>
<accession>A0A6V8SBN4</accession>
<dbReference type="Pfam" id="PF00535">
    <property type="entry name" value="Glycos_transf_2"/>
    <property type="match status" value="1"/>
</dbReference>
<feature type="transmembrane region" description="Helical" evidence="2">
    <location>
        <begin position="266"/>
        <end position="283"/>
    </location>
</feature>
<evidence type="ECO:0000313" key="5">
    <source>
        <dbReference type="Proteomes" id="UP000580568"/>
    </source>
</evidence>
<keyword evidence="2" id="KW-0472">Membrane</keyword>
<evidence type="ECO:0000256" key="2">
    <source>
        <dbReference type="SAM" id="Phobius"/>
    </source>
</evidence>
<feature type="domain" description="Glycosyltransferase 2-like" evidence="3">
    <location>
        <begin position="29"/>
        <end position="157"/>
    </location>
</feature>
<protein>
    <submittedName>
        <fullName evidence="4">Undecaprenyl-phosphate 4-deoxy-4-formamido-L-arabinose transferase</fullName>
    </submittedName>
</protein>
<keyword evidence="2" id="KW-0812">Transmembrane</keyword>
<keyword evidence="4" id="KW-0808">Transferase</keyword>
<dbReference type="CDD" id="cd00761">
    <property type="entry name" value="Glyco_tranf_GTA_type"/>
    <property type="match status" value="1"/>
</dbReference>
<organism evidence="4 5">
    <name type="scientific">Clostridium fungisolvens</name>
    <dbReference type="NCBI Taxonomy" id="1604897"/>
    <lineage>
        <taxon>Bacteria</taxon>
        <taxon>Bacillati</taxon>
        <taxon>Bacillota</taxon>
        <taxon>Clostridia</taxon>
        <taxon>Eubacteriales</taxon>
        <taxon>Clostridiaceae</taxon>
        <taxon>Clostridium</taxon>
    </lineage>
</organism>
<comment type="caution">
    <text evidence="4">The sequence shown here is derived from an EMBL/GenBank/DDBJ whole genome shotgun (WGS) entry which is preliminary data.</text>
</comment>
<keyword evidence="5" id="KW-1185">Reference proteome</keyword>
<dbReference type="InterPro" id="IPR050834">
    <property type="entry name" value="Glycosyltransf_2"/>
</dbReference>
<evidence type="ECO:0000256" key="1">
    <source>
        <dbReference type="ARBA" id="ARBA00006739"/>
    </source>
</evidence>
<dbReference type="AlphaFoldDB" id="A0A6V8SBN4"/>
<dbReference type="GO" id="GO:0016740">
    <property type="term" value="F:transferase activity"/>
    <property type="evidence" value="ECO:0007669"/>
    <property type="project" value="UniProtKB-KW"/>
</dbReference>
<comment type="similarity">
    <text evidence="1">Belongs to the glycosyltransferase 2 family.</text>
</comment>
<dbReference type="PANTHER" id="PTHR43685:SF11">
    <property type="entry name" value="GLYCOSYLTRANSFERASE TAGX-RELATED"/>
    <property type="match status" value="1"/>
</dbReference>
<keyword evidence="2" id="KW-1133">Transmembrane helix</keyword>
<evidence type="ECO:0000259" key="3">
    <source>
        <dbReference type="Pfam" id="PF00535"/>
    </source>
</evidence>
<dbReference type="EMBL" id="BLZR01000001">
    <property type="protein sequence ID" value="GFP74261.1"/>
    <property type="molecule type" value="Genomic_DNA"/>
</dbReference>
<dbReference type="Gene3D" id="3.90.550.10">
    <property type="entry name" value="Spore Coat Polysaccharide Biosynthesis Protein SpsA, Chain A"/>
    <property type="match status" value="1"/>
</dbReference>
<dbReference type="Proteomes" id="UP000580568">
    <property type="component" value="Unassembled WGS sequence"/>
</dbReference>
<dbReference type="SUPFAM" id="SSF53448">
    <property type="entry name" value="Nucleotide-diphospho-sugar transferases"/>
    <property type="match status" value="1"/>
</dbReference>